<keyword evidence="1" id="KW-0472">Membrane</keyword>
<evidence type="ECO:0000313" key="3">
    <source>
        <dbReference type="Proteomes" id="UP000033640"/>
    </source>
</evidence>
<evidence type="ECO:0000256" key="1">
    <source>
        <dbReference type="SAM" id="Phobius"/>
    </source>
</evidence>
<dbReference type="RefSeq" id="WP_045277600.1">
    <property type="nucleotide sequence ID" value="NZ_JYIW01000012.1"/>
</dbReference>
<gene>
    <name evidence="2" type="ORF">RS83_00159</name>
</gene>
<reference evidence="2 3" key="1">
    <citation type="submission" date="2015-02" db="EMBL/GenBank/DDBJ databases">
        <title>Draft genome sequences of ten Microbacterium spp. with emphasis on heavy metal contaminated environments.</title>
        <authorList>
            <person name="Corretto E."/>
        </authorList>
    </citation>
    <scope>NUCLEOTIDE SEQUENCE [LARGE SCALE GENOMIC DNA]</scope>
    <source>
        <strain evidence="2 3">BEL4b</strain>
    </source>
</reference>
<dbReference type="EMBL" id="JYIW01000012">
    <property type="protein sequence ID" value="KJL33111.1"/>
    <property type="molecule type" value="Genomic_DNA"/>
</dbReference>
<organism evidence="2 3">
    <name type="scientific">Microbacterium oxydans</name>
    <dbReference type="NCBI Taxonomy" id="82380"/>
    <lineage>
        <taxon>Bacteria</taxon>
        <taxon>Bacillati</taxon>
        <taxon>Actinomycetota</taxon>
        <taxon>Actinomycetes</taxon>
        <taxon>Micrococcales</taxon>
        <taxon>Microbacteriaceae</taxon>
        <taxon>Microbacterium</taxon>
    </lineage>
</organism>
<protein>
    <submittedName>
        <fullName evidence="2">Uncharacterized protein</fullName>
    </submittedName>
</protein>
<evidence type="ECO:0000313" key="2">
    <source>
        <dbReference type="EMBL" id="KJL33111.1"/>
    </source>
</evidence>
<keyword evidence="1" id="KW-0812">Transmembrane</keyword>
<dbReference type="PATRIC" id="fig|82380.11.peg.166"/>
<dbReference type="Proteomes" id="UP000033640">
    <property type="component" value="Unassembled WGS sequence"/>
</dbReference>
<name>A0A0F0LNH8_9MICO</name>
<keyword evidence="1" id="KW-1133">Transmembrane helix</keyword>
<feature type="transmembrane region" description="Helical" evidence="1">
    <location>
        <begin position="28"/>
        <end position="45"/>
    </location>
</feature>
<proteinExistence type="predicted"/>
<dbReference type="AlphaFoldDB" id="A0A0F0LNH8"/>
<sequence length="88" mass="9123">MAYVAVAVALLLWGGLVGRVGTKLGTVLALVPVLVWFGVLAWSGSSGVLETPAGDTLPVYMLIGLFAFLIGSNFTSRSAASRKASPER</sequence>
<comment type="caution">
    <text evidence="2">The sequence shown here is derived from an EMBL/GenBank/DDBJ whole genome shotgun (WGS) entry which is preliminary data.</text>
</comment>
<feature type="transmembrane region" description="Helical" evidence="1">
    <location>
        <begin position="57"/>
        <end position="75"/>
    </location>
</feature>
<dbReference type="OrthoDB" id="5084211at2"/>
<accession>A0A0F0LNH8</accession>